<evidence type="ECO:0000259" key="4">
    <source>
        <dbReference type="PROSITE" id="PS00498"/>
    </source>
</evidence>
<evidence type="ECO:0000313" key="5">
    <source>
        <dbReference type="EMBL" id="CAG2233098.1"/>
    </source>
</evidence>
<evidence type="ECO:0000256" key="2">
    <source>
        <dbReference type="ARBA" id="ARBA00023008"/>
    </source>
</evidence>
<keyword evidence="1" id="KW-0479">Metal-binding</keyword>
<protein>
    <recommendedName>
        <fullName evidence="4">Tyrosinase copper-binding domain-containing protein</fullName>
    </recommendedName>
</protein>
<dbReference type="PROSITE" id="PS00498">
    <property type="entry name" value="TYROSINASE_2"/>
    <property type="match status" value="1"/>
</dbReference>
<dbReference type="PANTHER" id="PTHR11474:SF126">
    <property type="entry name" value="TYROSINASE-LIKE PROTEIN TYR-1-RELATED"/>
    <property type="match status" value="1"/>
</dbReference>
<evidence type="ECO:0000313" key="6">
    <source>
        <dbReference type="Proteomes" id="UP000683360"/>
    </source>
</evidence>
<reference evidence="5" key="1">
    <citation type="submission" date="2021-03" db="EMBL/GenBank/DDBJ databases">
        <authorList>
            <person name="Bekaert M."/>
        </authorList>
    </citation>
    <scope>NUCLEOTIDE SEQUENCE</scope>
</reference>
<dbReference type="SUPFAM" id="SSF48056">
    <property type="entry name" value="Di-copper centre-containing domain"/>
    <property type="match status" value="1"/>
</dbReference>
<feature type="compositionally biased region" description="Low complexity" evidence="3">
    <location>
        <begin position="154"/>
        <end position="166"/>
    </location>
</feature>
<dbReference type="InterPro" id="IPR008922">
    <property type="entry name" value="Di-copper_centre_dom_sf"/>
</dbReference>
<dbReference type="PANTHER" id="PTHR11474">
    <property type="entry name" value="TYROSINASE FAMILY MEMBER"/>
    <property type="match status" value="1"/>
</dbReference>
<dbReference type="Gene3D" id="1.10.1280.10">
    <property type="entry name" value="Di-copper center containing domain from catechol oxidase"/>
    <property type="match status" value="1"/>
</dbReference>
<name>A0A8S3TP64_MYTED</name>
<dbReference type="GO" id="GO:0046872">
    <property type="term" value="F:metal ion binding"/>
    <property type="evidence" value="ECO:0007669"/>
    <property type="project" value="UniProtKB-KW"/>
</dbReference>
<dbReference type="InterPro" id="IPR050316">
    <property type="entry name" value="Tyrosinase/Hemocyanin"/>
</dbReference>
<feature type="domain" description="Tyrosinase copper-binding" evidence="4">
    <location>
        <begin position="23"/>
        <end position="34"/>
    </location>
</feature>
<dbReference type="Pfam" id="PF00264">
    <property type="entry name" value="Tyrosinase"/>
    <property type="match status" value="1"/>
</dbReference>
<comment type="caution">
    <text evidence="5">The sequence shown here is derived from an EMBL/GenBank/DDBJ whole genome shotgun (WGS) entry which is preliminary data.</text>
</comment>
<keyword evidence="2" id="KW-0186">Copper</keyword>
<dbReference type="Proteomes" id="UP000683360">
    <property type="component" value="Unassembled WGS sequence"/>
</dbReference>
<feature type="compositionally biased region" description="Polar residues" evidence="3">
    <location>
        <begin position="167"/>
        <end position="177"/>
    </location>
</feature>
<evidence type="ECO:0000256" key="1">
    <source>
        <dbReference type="ARBA" id="ARBA00022723"/>
    </source>
</evidence>
<feature type="region of interest" description="Disordered" evidence="3">
    <location>
        <begin position="198"/>
        <end position="231"/>
    </location>
</feature>
<dbReference type="GO" id="GO:0016491">
    <property type="term" value="F:oxidoreductase activity"/>
    <property type="evidence" value="ECO:0007669"/>
    <property type="project" value="InterPro"/>
</dbReference>
<proteinExistence type="predicted"/>
<sequence length="479" mass="54075">MHHNGPHVWIGGTMVDVDSAPFDPVFYMHHAFIDCIWEHYRVLEKQRGQNPEIYPSLKSDSPAHQPSTVMINLPPFNGVNFTNADGYKNFWTETYYSCAPQPSCSVHSPECGSKWLECDIFTERCVSKGSEAALPRVTPSDVFRVKNARDQTSPTIHSLTTTPPTTQFGPISSQPTSKNKKITAEDFFSTLKSLNKLPANVPKTPNPRIRRSTMKGKTGQNGGTGIPGRLSSPSILVTQQQQHRMLSIDGLKIPKFKKPCCGHPRQNTFRIDCKEGTDLWVFVPIKVVNLRHGDIVYPSYPVNSEGRRLNSSDVFSVGQQLSFASNLQSKARSKHKPCSYDKSGMFKVKISSYGLNYYGIYEDTVFLDNRRTVSTEISYIGIRNPEQRETKVFVTAVDECGIACQPMILVRGYRTHHLRYRKNIGAIEITTKGHQYHSNTYRGAESLVWKADKFSVPQPDESQIPIVFVCDYRSKNPWS</sequence>
<organism evidence="5 6">
    <name type="scientific">Mytilus edulis</name>
    <name type="common">Blue mussel</name>
    <dbReference type="NCBI Taxonomy" id="6550"/>
    <lineage>
        <taxon>Eukaryota</taxon>
        <taxon>Metazoa</taxon>
        <taxon>Spiralia</taxon>
        <taxon>Lophotrochozoa</taxon>
        <taxon>Mollusca</taxon>
        <taxon>Bivalvia</taxon>
        <taxon>Autobranchia</taxon>
        <taxon>Pteriomorphia</taxon>
        <taxon>Mytilida</taxon>
        <taxon>Mytiloidea</taxon>
        <taxon>Mytilidae</taxon>
        <taxon>Mytilinae</taxon>
        <taxon>Mytilus</taxon>
    </lineage>
</organism>
<gene>
    <name evidence="5" type="ORF">MEDL_45758</name>
</gene>
<dbReference type="InterPro" id="IPR002227">
    <property type="entry name" value="Tyrosinase_Cu-bd"/>
</dbReference>
<keyword evidence="6" id="KW-1185">Reference proteome</keyword>
<accession>A0A8S3TP64</accession>
<dbReference type="PRINTS" id="PR00092">
    <property type="entry name" value="TYROSINASE"/>
</dbReference>
<dbReference type="OrthoDB" id="6088853at2759"/>
<feature type="region of interest" description="Disordered" evidence="3">
    <location>
        <begin position="154"/>
        <end position="177"/>
    </location>
</feature>
<dbReference type="EMBL" id="CAJPWZ010002199">
    <property type="protein sequence ID" value="CAG2233098.1"/>
    <property type="molecule type" value="Genomic_DNA"/>
</dbReference>
<dbReference type="AlphaFoldDB" id="A0A8S3TP64"/>
<evidence type="ECO:0000256" key="3">
    <source>
        <dbReference type="SAM" id="MobiDB-lite"/>
    </source>
</evidence>